<keyword evidence="2" id="KW-1185">Reference proteome</keyword>
<dbReference type="Gene3D" id="3.40.50.880">
    <property type="match status" value="1"/>
</dbReference>
<evidence type="ECO:0000313" key="1">
    <source>
        <dbReference type="EMBL" id="KAF2150027.1"/>
    </source>
</evidence>
<evidence type="ECO:0000313" key="2">
    <source>
        <dbReference type="Proteomes" id="UP000799439"/>
    </source>
</evidence>
<dbReference type="InterPro" id="IPR029062">
    <property type="entry name" value="Class_I_gatase-like"/>
</dbReference>
<dbReference type="AlphaFoldDB" id="A0A9P4MEJ3"/>
<name>A0A9P4MEJ3_9PEZI</name>
<dbReference type="PANTHER" id="PTHR43068:SF1">
    <property type="entry name" value="SLR1854 PROTEIN"/>
    <property type="match status" value="1"/>
</dbReference>
<dbReference type="Pfam" id="PF17124">
    <property type="entry name" value="ThiJ_like"/>
    <property type="match status" value="1"/>
</dbReference>
<protein>
    <submittedName>
        <fullName evidence="1">Class I glutamine amidotransferase-like protein</fullName>
    </submittedName>
</protein>
<keyword evidence="1" id="KW-0315">Glutamine amidotransferase</keyword>
<organism evidence="1 2">
    <name type="scientific">Myriangium duriaei CBS 260.36</name>
    <dbReference type="NCBI Taxonomy" id="1168546"/>
    <lineage>
        <taxon>Eukaryota</taxon>
        <taxon>Fungi</taxon>
        <taxon>Dikarya</taxon>
        <taxon>Ascomycota</taxon>
        <taxon>Pezizomycotina</taxon>
        <taxon>Dothideomycetes</taxon>
        <taxon>Dothideomycetidae</taxon>
        <taxon>Myriangiales</taxon>
        <taxon>Myriangiaceae</taxon>
        <taxon>Myriangium</taxon>
    </lineage>
</organism>
<dbReference type="SUPFAM" id="SSF52317">
    <property type="entry name" value="Class I glutamine amidotransferase-like"/>
    <property type="match status" value="1"/>
</dbReference>
<dbReference type="OrthoDB" id="543156at2759"/>
<dbReference type="Proteomes" id="UP000799439">
    <property type="component" value="Unassembled WGS sequence"/>
</dbReference>
<accession>A0A9P4MEJ3</accession>
<gene>
    <name evidence="1" type="ORF">K461DRAFT_281284</name>
</gene>
<comment type="caution">
    <text evidence="1">The sequence shown here is derived from an EMBL/GenBank/DDBJ whole genome shotgun (WGS) entry which is preliminary data.</text>
</comment>
<proteinExistence type="predicted"/>
<reference evidence="1" key="1">
    <citation type="journal article" date="2020" name="Stud. Mycol.">
        <title>101 Dothideomycetes genomes: a test case for predicting lifestyles and emergence of pathogens.</title>
        <authorList>
            <person name="Haridas S."/>
            <person name="Albert R."/>
            <person name="Binder M."/>
            <person name="Bloem J."/>
            <person name="Labutti K."/>
            <person name="Salamov A."/>
            <person name="Andreopoulos B."/>
            <person name="Baker S."/>
            <person name="Barry K."/>
            <person name="Bills G."/>
            <person name="Bluhm B."/>
            <person name="Cannon C."/>
            <person name="Castanera R."/>
            <person name="Culley D."/>
            <person name="Daum C."/>
            <person name="Ezra D."/>
            <person name="Gonzalez J."/>
            <person name="Henrissat B."/>
            <person name="Kuo A."/>
            <person name="Liang C."/>
            <person name="Lipzen A."/>
            <person name="Lutzoni F."/>
            <person name="Magnuson J."/>
            <person name="Mondo S."/>
            <person name="Nolan M."/>
            <person name="Ohm R."/>
            <person name="Pangilinan J."/>
            <person name="Park H.-J."/>
            <person name="Ramirez L."/>
            <person name="Alfaro M."/>
            <person name="Sun H."/>
            <person name="Tritt A."/>
            <person name="Yoshinaga Y."/>
            <person name="Zwiers L.-H."/>
            <person name="Turgeon B."/>
            <person name="Goodwin S."/>
            <person name="Spatafora J."/>
            <person name="Crous P."/>
            <person name="Grigoriev I."/>
        </authorList>
    </citation>
    <scope>NUCLEOTIDE SEQUENCE</scope>
    <source>
        <strain evidence="1">CBS 260.36</strain>
    </source>
</reference>
<dbReference type="PANTHER" id="PTHR43068">
    <property type="entry name" value="SLR1854 PROTEIN"/>
    <property type="match status" value="1"/>
</dbReference>
<sequence>MAPKAIICLADYGSDPSEVAIPYRVFSESGLDVSFATETGAAPACDSKMLTGITGSLLGATAGAKADYRRMAESEKFKAPLSWSAADFDLRHFDLVLLPGGHDKAMRQYIDSKSLHKQLLQYVNEVRAGAPNKNLAAICHGVQVLASAKDESGKSIIHDFETTALPGFMETSISWATWPFLGDYYKTYGSGTPNVEDFVKAGLDNPAAQWKSSTSFSPFTHRDSKYRYISARFPPDADKFATEAVEMVKGVRA</sequence>
<dbReference type="InterPro" id="IPR032633">
    <property type="entry name" value="ThiJ-like"/>
</dbReference>
<dbReference type="EMBL" id="ML996090">
    <property type="protein sequence ID" value="KAF2150027.1"/>
    <property type="molecule type" value="Genomic_DNA"/>
</dbReference>